<reference evidence="1" key="1">
    <citation type="journal article" date="2019" name="Sci. Rep.">
        <title>Draft genome of Tanacetum cinerariifolium, the natural source of mosquito coil.</title>
        <authorList>
            <person name="Yamashiro T."/>
            <person name="Shiraishi A."/>
            <person name="Satake H."/>
            <person name="Nakayama K."/>
        </authorList>
    </citation>
    <scope>NUCLEOTIDE SEQUENCE</scope>
</reference>
<dbReference type="AlphaFoldDB" id="A0A699JKR2"/>
<proteinExistence type="predicted"/>
<dbReference type="EMBL" id="BKCJ010424242">
    <property type="protein sequence ID" value="GFA43931.1"/>
    <property type="molecule type" value="Genomic_DNA"/>
</dbReference>
<protein>
    <recommendedName>
        <fullName evidence="2">RNA-directed DNA polymerase, eukaryota, reverse transcriptase zinc-binding domain protein</fullName>
    </recommendedName>
</protein>
<sequence length="228" mass="26596">MLKGKLKAAQSILDNDPHNLENKMEAIKLFNEYISVAEDELKLLHQKAKIQWLKEGDRNTAYFHRILKTWKHKGRVEFICGEDGSRHEGGEVAVKFVKHFDNFLKFVKHFHNFLRTKSPVISMNSLGDIVSLKLSEEEAAKMIREVNDKEIKEIVRKDICKAIKEFFITGKILREINATLIVLVHKIDTPEKVSYFRPIACCNVIYKIIRVTKGLQQEEWIKKMCNED</sequence>
<evidence type="ECO:0000313" key="1">
    <source>
        <dbReference type="EMBL" id="GFA43931.1"/>
    </source>
</evidence>
<comment type="caution">
    <text evidence="1">The sequence shown here is derived from an EMBL/GenBank/DDBJ whole genome shotgun (WGS) entry which is preliminary data.</text>
</comment>
<name>A0A699JKR2_TANCI</name>
<gene>
    <name evidence="1" type="ORF">Tci_615903</name>
</gene>
<evidence type="ECO:0008006" key="2">
    <source>
        <dbReference type="Google" id="ProtNLM"/>
    </source>
</evidence>
<accession>A0A699JKR2</accession>
<organism evidence="1">
    <name type="scientific">Tanacetum cinerariifolium</name>
    <name type="common">Dalmatian daisy</name>
    <name type="synonym">Chrysanthemum cinerariifolium</name>
    <dbReference type="NCBI Taxonomy" id="118510"/>
    <lineage>
        <taxon>Eukaryota</taxon>
        <taxon>Viridiplantae</taxon>
        <taxon>Streptophyta</taxon>
        <taxon>Embryophyta</taxon>
        <taxon>Tracheophyta</taxon>
        <taxon>Spermatophyta</taxon>
        <taxon>Magnoliopsida</taxon>
        <taxon>eudicotyledons</taxon>
        <taxon>Gunneridae</taxon>
        <taxon>Pentapetalae</taxon>
        <taxon>asterids</taxon>
        <taxon>campanulids</taxon>
        <taxon>Asterales</taxon>
        <taxon>Asteraceae</taxon>
        <taxon>Asteroideae</taxon>
        <taxon>Anthemideae</taxon>
        <taxon>Anthemidinae</taxon>
        <taxon>Tanacetum</taxon>
    </lineage>
</organism>